<name>A0A0M1NJA0_9BACL</name>
<comment type="caution">
    <text evidence="2">The sequence shown here is derived from an EMBL/GenBank/DDBJ whole genome shotgun (WGS) entry which is preliminary data.</text>
</comment>
<evidence type="ECO:0000256" key="1">
    <source>
        <dbReference type="SAM" id="Phobius"/>
    </source>
</evidence>
<proteinExistence type="predicted"/>
<protein>
    <submittedName>
        <fullName evidence="2">Uncharacterized protein</fullName>
    </submittedName>
</protein>
<dbReference type="RefSeq" id="WP_054403917.1">
    <property type="nucleotide sequence ID" value="NZ_LIUT01000003.1"/>
</dbReference>
<dbReference type="PATRIC" id="fig|1705565.3.peg.5568"/>
<dbReference type="AlphaFoldDB" id="A0A0M1NJA0"/>
<accession>A0A0M1NJA0</accession>
<evidence type="ECO:0000313" key="3">
    <source>
        <dbReference type="Proteomes" id="UP000036932"/>
    </source>
</evidence>
<dbReference type="EMBL" id="LIUT01000003">
    <property type="protein sequence ID" value="KOR82261.1"/>
    <property type="molecule type" value="Genomic_DNA"/>
</dbReference>
<keyword evidence="3" id="KW-1185">Reference proteome</keyword>
<feature type="transmembrane region" description="Helical" evidence="1">
    <location>
        <begin position="28"/>
        <end position="46"/>
    </location>
</feature>
<keyword evidence="1" id="KW-0812">Transmembrane</keyword>
<reference evidence="3" key="1">
    <citation type="submission" date="2015-08" db="EMBL/GenBank/DDBJ databases">
        <title>Genome sequencing project for genomic taxonomy and phylogenomics of Bacillus-like bacteria.</title>
        <authorList>
            <person name="Liu B."/>
            <person name="Wang J."/>
            <person name="Zhu Y."/>
            <person name="Liu G."/>
            <person name="Chen Q."/>
            <person name="Chen Z."/>
            <person name="Lan J."/>
            <person name="Che J."/>
            <person name="Ge C."/>
            <person name="Shi H."/>
            <person name="Pan Z."/>
            <person name="Liu X."/>
        </authorList>
    </citation>
    <scope>NUCLEOTIDE SEQUENCE [LARGE SCALE GENOMIC DNA]</scope>
    <source>
        <strain evidence="3">FJAT-22460</strain>
    </source>
</reference>
<dbReference type="OrthoDB" id="2626915at2"/>
<evidence type="ECO:0000313" key="2">
    <source>
        <dbReference type="EMBL" id="KOR82261.1"/>
    </source>
</evidence>
<keyword evidence="1" id="KW-1133">Transmembrane helix</keyword>
<organism evidence="2 3">
    <name type="scientific">Paenibacillus solani</name>
    <dbReference type="NCBI Taxonomy" id="1705565"/>
    <lineage>
        <taxon>Bacteria</taxon>
        <taxon>Bacillati</taxon>
        <taxon>Bacillota</taxon>
        <taxon>Bacilli</taxon>
        <taxon>Bacillales</taxon>
        <taxon>Paenibacillaceae</taxon>
        <taxon>Paenibacillus</taxon>
    </lineage>
</organism>
<dbReference type="Proteomes" id="UP000036932">
    <property type="component" value="Unassembled WGS sequence"/>
</dbReference>
<keyword evidence="1" id="KW-0472">Membrane</keyword>
<gene>
    <name evidence="2" type="ORF">AM231_18125</name>
</gene>
<sequence length="67" mass="8074">MIALLFLVYSLVEWYMAKKKTRAPREKWTMLILIILLSAWNFVAVVNDRWITPNQLILLLFGWMDQF</sequence>